<evidence type="ECO:0000256" key="1">
    <source>
        <dbReference type="SAM" id="MobiDB-lite"/>
    </source>
</evidence>
<dbReference type="Gramene" id="OMERI06G15470.1">
    <property type="protein sequence ID" value="OMERI06G15470.1"/>
    <property type="gene ID" value="OMERI06G15470"/>
</dbReference>
<sequence length="103" mass="11943">MSGKLKRKIFFIRKSNNDKDDLSILICQELQVPWDLGGWHFQNFACHRLANKSNFKKRRLLGIQLCCQWAVTTLKAMPKQAKGEHYISSRSSTEKGRFDQLAS</sequence>
<protein>
    <submittedName>
        <fullName evidence="2">Uncharacterized protein</fullName>
    </submittedName>
</protein>
<evidence type="ECO:0000313" key="2">
    <source>
        <dbReference type="EnsemblPlants" id="OMERI06G15470.1"/>
    </source>
</evidence>
<dbReference type="Gramene" id="OMERI07G05540.1">
    <property type="protein sequence ID" value="OMERI07G05540.1"/>
    <property type="gene ID" value="OMERI07G05540"/>
</dbReference>
<reference evidence="2" key="1">
    <citation type="submission" date="2015-04" db="UniProtKB">
        <authorList>
            <consortium name="EnsemblPlants"/>
        </authorList>
    </citation>
    <scope>IDENTIFICATION</scope>
</reference>
<dbReference type="HOGENOM" id="CLU_2268086_0_0_1"/>
<feature type="region of interest" description="Disordered" evidence="1">
    <location>
        <begin position="81"/>
        <end position="103"/>
    </location>
</feature>
<name>A0A0E0E1M5_9ORYZ</name>
<reference evidence="2" key="2">
    <citation type="submission" date="2018-05" db="EMBL/GenBank/DDBJ databases">
        <title>OmerRS3 (Oryza meridionalis Reference Sequence Version 3).</title>
        <authorList>
            <person name="Zhang J."/>
            <person name="Kudrna D."/>
            <person name="Lee S."/>
            <person name="Talag J."/>
            <person name="Welchert J."/>
            <person name="Wing R.A."/>
        </authorList>
    </citation>
    <scope>NUCLEOTIDE SEQUENCE [LARGE SCALE GENOMIC DNA]</scope>
    <source>
        <strain evidence="2">OR44</strain>
    </source>
</reference>
<dbReference type="Proteomes" id="UP000008021">
    <property type="component" value="Chromosome 7"/>
</dbReference>
<dbReference type="EnsemblPlants" id="OMERI06G15470.1">
    <property type="protein sequence ID" value="OMERI06G15470.1"/>
    <property type="gene ID" value="OMERI06G15470"/>
</dbReference>
<accession>A0A0E0E1M5</accession>
<evidence type="ECO:0000313" key="3">
    <source>
        <dbReference type="Proteomes" id="UP000008021"/>
    </source>
</evidence>
<keyword evidence="3" id="KW-1185">Reference proteome</keyword>
<dbReference type="AlphaFoldDB" id="A0A0E0E1M5"/>
<dbReference type="Proteomes" id="UP000008021">
    <property type="component" value="Chromosome 6"/>
</dbReference>
<dbReference type="EnsemblPlants" id="OMERI07G05540.1">
    <property type="protein sequence ID" value="OMERI07G05540.1"/>
    <property type="gene ID" value="OMERI07G05540"/>
</dbReference>
<organism evidence="2">
    <name type="scientific">Oryza meridionalis</name>
    <dbReference type="NCBI Taxonomy" id="40149"/>
    <lineage>
        <taxon>Eukaryota</taxon>
        <taxon>Viridiplantae</taxon>
        <taxon>Streptophyta</taxon>
        <taxon>Embryophyta</taxon>
        <taxon>Tracheophyta</taxon>
        <taxon>Spermatophyta</taxon>
        <taxon>Magnoliopsida</taxon>
        <taxon>Liliopsida</taxon>
        <taxon>Poales</taxon>
        <taxon>Poaceae</taxon>
        <taxon>BOP clade</taxon>
        <taxon>Oryzoideae</taxon>
        <taxon>Oryzeae</taxon>
        <taxon>Oryzinae</taxon>
        <taxon>Oryza</taxon>
    </lineage>
</organism>
<proteinExistence type="predicted"/>